<feature type="domain" description="VTC" evidence="1">
    <location>
        <begin position="29"/>
        <end position="229"/>
    </location>
</feature>
<dbReference type="Gene3D" id="3.20.100.30">
    <property type="entry name" value="VTC, catalytic tunnel domain"/>
    <property type="match status" value="2"/>
</dbReference>
<dbReference type="AlphaFoldDB" id="A0A7X6BLK7"/>
<dbReference type="EMBL" id="CP043839">
    <property type="protein sequence ID" value="WOF11672.1"/>
    <property type="molecule type" value="Genomic_DNA"/>
</dbReference>
<evidence type="ECO:0000313" key="3">
    <source>
        <dbReference type="EMBL" id="WOF11672.1"/>
    </source>
</evidence>
<evidence type="ECO:0000313" key="5">
    <source>
        <dbReference type="Proteomes" id="UP001302374"/>
    </source>
</evidence>
<dbReference type="GO" id="GO:0006799">
    <property type="term" value="P:polyphosphate biosynthetic process"/>
    <property type="evidence" value="ECO:0007669"/>
    <property type="project" value="UniProtKB-ARBA"/>
</dbReference>
<accession>A0A7X6BLK7</accession>
<dbReference type="Pfam" id="PF09359">
    <property type="entry name" value="VTC"/>
    <property type="match status" value="1"/>
</dbReference>
<name>A0A7X6BLK7_9BACT</name>
<reference evidence="3 5" key="1">
    <citation type="submission" date="2019-09" db="EMBL/GenBank/DDBJ databases">
        <title>Butyricimonas paravirosa DSM 105722 (=214-4 = JCM 18677 = CCUG 65563).</title>
        <authorList>
            <person name="Le Roy T."/>
            <person name="Cani P.D."/>
        </authorList>
    </citation>
    <scope>NUCLEOTIDE SEQUENCE [LARGE SCALE GENOMIC DNA]</scope>
    <source>
        <strain evidence="3 5">DSM 105722</strain>
    </source>
</reference>
<dbReference type="EMBL" id="JAATLI010000016">
    <property type="protein sequence ID" value="NJC20201.1"/>
    <property type="molecule type" value="Genomic_DNA"/>
</dbReference>
<keyword evidence="5" id="KW-1185">Reference proteome</keyword>
<dbReference type="Proteomes" id="UP000576368">
    <property type="component" value="Unassembled WGS sequence"/>
</dbReference>
<evidence type="ECO:0000313" key="4">
    <source>
        <dbReference type="Proteomes" id="UP000576368"/>
    </source>
</evidence>
<dbReference type="InterPro" id="IPR042267">
    <property type="entry name" value="VTC_sf"/>
</dbReference>
<dbReference type="GeneID" id="86890640"/>
<dbReference type="InterPro" id="IPR018966">
    <property type="entry name" value="VTC_domain"/>
</dbReference>
<reference evidence="2 4" key="2">
    <citation type="submission" date="2020-03" db="EMBL/GenBank/DDBJ databases">
        <title>Genomic Encyclopedia of Type Strains, Phase IV (KMG-IV): sequencing the most valuable type-strain genomes for metagenomic binning, comparative biology and taxonomic classification.</title>
        <authorList>
            <person name="Goeker M."/>
        </authorList>
    </citation>
    <scope>NUCLEOTIDE SEQUENCE [LARGE SCALE GENOMIC DNA]</scope>
    <source>
        <strain evidence="2 4">DSM 105722</strain>
    </source>
</reference>
<organism evidence="2 4">
    <name type="scientific">Butyricimonas paravirosa</name>
    <dbReference type="NCBI Taxonomy" id="1472417"/>
    <lineage>
        <taxon>Bacteria</taxon>
        <taxon>Pseudomonadati</taxon>
        <taxon>Bacteroidota</taxon>
        <taxon>Bacteroidia</taxon>
        <taxon>Bacteroidales</taxon>
        <taxon>Odoribacteraceae</taxon>
        <taxon>Butyricimonas</taxon>
    </lineage>
</organism>
<proteinExistence type="predicted"/>
<evidence type="ECO:0000259" key="1">
    <source>
        <dbReference type="Pfam" id="PF09359"/>
    </source>
</evidence>
<dbReference type="Proteomes" id="UP001302374">
    <property type="component" value="Chromosome"/>
</dbReference>
<dbReference type="RefSeq" id="WP_118305826.1">
    <property type="nucleotide sequence ID" value="NZ_BMPA01000015.1"/>
</dbReference>
<protein>
    <submittedName>
        <fullName evidence="3">Polyphosphate polymerase domain-containing protein</fullName>
    </submittedName>
</protein>
<dbReference type="CDD" id="cd07750">
    <property type="entry name" value="PolyPPase_VTC_like"/>
    <property type="match status" value="1"/>
</dbReference>
<sequence length="258" mass="30324">MFINLQIEPQLSRFTPITLDEMGKVRLMNRIDTKFITNSTNWLHLLPCFGKDYLVQEVMGRRIASYHTIYYDTPHNAMYLAHHNGKKSREKIRIREYADTRQTFLEIKDKSNKGRTDKKRILLPETRQVICPADNDFLSRHTLFGTDELRPCLENYFERVTLVNRDKTERLTIDTNIRFRNLHTGREQSLPDLVIIELKQDGNRPSLARQLLVDHHIHPGGFSKFCIGSVLTDPALKQNRFKPILIQINKTLNYELFS</sequence>
<gene>
    <name evidence="3" type="ORF">F1644_05050</name>
    <name evidence="2" type="ORF">GGR15_003846</name>
</gene>
<evidence type="ECO:0000313" key="2">
    <source>
        <dbReference type="EMBL" id="NJC20201.1"/>
    </source>
</evidence>